<dbReference type="Proteomes" id="UP000028990">
    <property type="component" value="Unassembled WGS sequence"/>
</dbReference>
<name>A0A091D1G9_FUKDA</name>
<sequence>MSYPSSPPAPVLLARCWADSIYSEYVSETDVILLRKIDLSAFILGALSPGVYGEFRVISEAFVMIEKSGNPQNVYSHLLSKSDVPSLCRDQVCSFTVAYVFSIVTVVIVDALVLALPRQLPPSPVHPRDLGPRHLAGS</sequence>
<reference evidence="2 3" key="1">
    <citation type="submission" date="2013-11" db="EMBL/GenBank/DDBJ databases">
        <title>The Damaraland mole rat (Fukomys damarensis) genome and evolution of African mole rats.</title>
        <authorList>
            <person name="Gladyshev V.N."/>
            <person name="Fang X."/>
        </authorList>
    </citation>
    <scope>NUCLEOTIDE SEQUENCE [LARGE SCALE GENOMIC DNA]</scope>
    <source>
        <tissue evidence="2">Liver</tissue>
    </source>
</reference>
<keyword evidence="3" id="KW-1185">Reference proteome</keyword>
<dbReference type="AlphaFoldDB" id="A0A091D1G9"/>
<evidence type="ECO:0000313" key="3">
    <source>
        <dbReference type="Proteomes" id="UP000028990"/>
    </source>
</evidence>
<evidence type="ECO:0000256" key="1">
    <source>
        <dbReference type="SAM" id="Phobius"/>
    </source>
</evidence>
<gene>
    <name evidence="2" type="ORF">H920_13818</name>
</gene>
<keyword evidence="1" id="KW-0812">Transmembrane</keyword>
<dbReference type="EMBL" id="KN123497">
    <property type="protein sequence ID" value="KFO24822.1"/>
    <property type="molecule type" value="Genomic_DNA"/>
</dbReference>
<accession>A0A091D1G9</accession>
<keyword evidence="1" id="KW-1133">Transmembrane helix</keyword>
<evidence type="ECO:0000313" key="2">
    <source>
        <dbReference type="EMBL" id="KFO24822.1"/>
    </source>
</evidence>
<feature type="transmembrane region" description="Helical" evidence="1">
    <location>
        <begin position="97"/>
        <end position="116"/>
    </location>
</feature>
<protein>
    <submittedName>
        <fullName evidence="2">Uncharacterized protein</fullName>
    </submittedName>
</protein>
<organism evidence="2 3">
    <name type="scientific">Fukomys damarensis</name>
    <name type="common">Damaraland mole rat</name>
    <name type="synonym">Cryptomys damarensis</name>
    <dbReference type="NCBI Taxonomy" id="885580"/>
    <lineage>
        <taxon>Eukaryota</taxon>
        <taxon>Metazoa</taxon>
        <taxon>Chordata</taxon>
        <taxon>Craniata</taxon>
        <taxon>Vertebrata</taxon>
        <taxon>Euteleostomi</taxon>
        <taxon>Mammalia</taxon>
        <taxon>Eutheria</taxon>
        <taxon>Euarchontoglires</taxon>
        <taxon>Glires</taxon>
        <taxon>Rodentia</taxon>
        <taxon>Hystricomorpha</taxon>
        <taxon>Bathyergidae</taxon>
        <taxon>Fukomys</taxon>
    </lineage>
</organism>
<proteinExistence type="predicted"/>
<keyword evidence="1" id="KW-0472">Membrane</keyword>